<dbReference type="PANTHER" id="PTHR11070:SF3">
    <property type="entry name" value="DNA 3'-5' HELICASE"/>
    <property type="match status" value="1"/>
</dbReference>
<protein>
    <recommendedName>
        <fullName evidence="1">NERD domain-containing protein</fullName>
    </recommendedName>
</protein>
<dbReference type="InterPro" id="IPR027417">
    <property type="entry name" value="P-loop_NTPase"/>
</dbReference>
<accession>A0ABS1CP28</accession>
<reference evidence="2 3" key="1">
    <citation type="journal article" date="2020" name="Microorganisms">
        <title>Osmotic Adaptation and Compatible Solute Biosynthesis of Phototrophic Bacteria as Revealed from Genome Analyses.</title>
        <authorList>
            <person name="Imhoff J.F."/>
            <person name="Rahn T."/>
            <person name="Kunzel S."/>
            <person name="Keller A."/>
            <person name="Neulinger S.C."/>
        </authorList>
    </citation>
    <scope>NUCLEOTIDE SEQUENCE [LARGE SCALE GENOMIC DNA]</scope>
    <source>
        <strain evidence="2 3">DSM 6210</strain>
    </source>
</reference>
<keyword evidence="3" id="KW-1185">Reference proteome</keyword>
<evidence type="ECO:0000313" key="3">
    <source>
        <dbReference type="Proteomes" id="UP000748752"/>
    </source>
</evidence>
<dbReference type="InterPro" id="IPR000212">
    <property type="entry name" value="DNA_helicase_UvrD/REP"/>
</dbReference>
<dbReference type="Proteomes" id="UP000748752">
    <property type="component" value="Unassembled WGS sequence"/>
</dbReference>
<comment type="caution">
    <text evidence="2">The sequence shown here is derived from an EMBL/GenBank/DDBJ whole genome shotgun (WGS) entry which is preliminary data.</text>
</comment>
<dbReference type="Pfam" id="PF08378">
    <property type="entry name" value="NERD"/>
    <property type="match status" value="1"/>
</dbReference>
<dbReference type="Gene3D" id="3.40.50.300">
    <property type="entry name" value="P-loop containing nucleotide triphosphate hydrolases"/>
    <property type="match status" value="2"/>
</dbReference>
<sequence>MVAKIYPVLTDSQLRNLPSTAEAKVYSRLRDDLSDDFLIIHGKSYVATRKDGGHGDGEADFVIFCAGHGLLTVEVKGGGVAYCPETGWASVDRFGNSHEIKDPVAQARNQKYAFLNQLKMHREWNALRRRIALGHAVLLPDVDRVEEIAMLECPNAIVGGSRALRDVTNWLNEVYDYWEGDDCSPLGADGLRVIERVLCHTIHVRPLLRDILEDDNAVRLRLTAEQASVLRTLGRRKRAAIVGAAGTGKTVLALEKARMLANAGAKVLLLCYNKPLAAVLSRQFDPAGKVFACTFHQFCQHCCRRCVEMGRTDPMARAQAEVPDDDYFDIQLPLAAFYAIDDLGDELRFDAIVIDEGQDFGEEFWLPVEMAMKSSADSSMYVFYDENQRLYSRVSSFPIPESESYPLTKNCRNSKPVHDLAYRYYEGALADDSGIAGVDPMPLAAPHLRGQAKKIAQKATELIHDEGVPPSEIAVLVAGKPKEQYYDLLRSETLPRPARWSREEHFQERSILIDTVRRFKGLERDVIFLWLDDQSVAEVAIMYVGVSRAKSVLYLVADSDSLEQLQLASRTV</sequence>
<organism evidence="2 3">
    <name type="scientific">Thiohalocapsa halophila</name>
    <dbReference type="NCBI Taxonomy" id="69359"/>
    <lineage>
        <taxon>Bacteria</taxon>
        <taxon>Pseudomonadati</taxon>
        <taxon>Pseudomonadota</taxon>
        <taxon>Gammaproteobacteria</taxon>
        <taxon>Chromatiales</taxon>
        <taxon>Chromatiaceae</taxon>
        <taxon>Thiohalocapsa</taxon>
    </lineage>
</organism>
<evidence type="ECO:0000313" key="2">
    <source>
        <dbReference type="EMBL" id="MBK1633682.1"/>
    </source>
</evidence>
<dbReference type="Pfam" id="PF13245">
    <property type="entry name" value="AAA_19"/>
    <property type="match status" value="1"/>
</dbReference>
<proteinExistence type="predicted"/>
<name>A0ABS1CP28_9GAMM</name>
<dbReference type="EMBL" id="NRRV01000106">
    <property type="protein sequence ID" value="MBK1633682.1"/>
    <property type="molecule type" value="Genomic_DNA"/>
</dbReference>
<dbReference type="PANTHER" id="PTHR11070">
    <property type="entry name" value="UVRD / RECB / PCRA DNA HELICASE FAMILY MEMBER"/>
    <property type="match status" value="1"/>
</dbReference>
<feature type="domain" description="NERD" evidence="1">
    <location>
        <begin position="20"/>
        <end position="121"/>
    </location>
</feature>
<dbReference type="InterPro" id="IPR011528">
    <property type="entry name" value="NERD"/>
</dbReference>
<gene>
    <name evidence="2" type="ORF">CKO31_23645</name>
</gene>
<dbReference type="SUPFAM" id="SSF52540">
    <property type="entry name" value="P-loop containing nucleoside triphosphate hydrolases"/>
    <property type="match status" value="1"/>
</dbReference>
<evidence type="ECO:0000259" key="1">
    <source>
        <dbReference type="Pfam" id="PF08378"/>
    </source>
</evidence>